<dbReference type="Gene3D" id="3.30.2350.10">
    <property type="entry name" value="Pseudouridine synthase"/>
    <property type="match status" value="1"/>
</dbReference>
<dbReference type="Pfam" id="PF00849">
    <property type="entry name" value="PseudoU_synth_2"/>
    <property type="match status" value="1"/>
</dbReference>
<dbReference type="PROSITE" id="PS01129">
    <property type="entry name" value="PSI_RLU"/>
    <property type="match status" value="1"/>
</dbReference>
<dbReference type="EMBL" id="SUMF01000002">
    <property type="protein sequence ID" value="TJZ77685.1"/>
    <property type="molecule type" value="Genomic_DNA"/>
</dbReference>
<dbReference type="AlphaFoldDB" id="A0A4U0Q8Z8"/>
<dbReference type="PANTHER" id="PTHR21600:SF87">
    <property type="entry name" value="RNA PSEUDOURIDYLATE SYNTHASE DOMAIN-CONTAINING PROTEIN 1"/>
    <property type="match status" value="1"/>
</dbReference>
<evidence type="ECO:0000259" key="2">
    <source>
        <dbReference type="Pfam" id="PF00849"/>
    </source>
</evidence>
<name>A0A4U0Q8Z8_9NEIS</name>
<gene>
    <name evidence="3" type="ORF">FAZ21_03370</name>
</gene>
<dbReference type="InterPro" id="IPR020103">
    <property type="entry name" value="PsdUridine_synth_cat_dom_sf"/>
</dbReference>
<dbReference type="CDD" id="cd02869">
    <property type="entry name" value="PseudoU_synth_RluA_like"/>
    <property type="match status" value="1"/>
</dbReference>
<reference evidence="3 4" key="1">
    <citation type="submission" date="2019-04" db="EMBL/GenBank/DDBJ databases">
        <title>Chitiniphilus eburnea sp. nov., a novel chitinolytic bacterium isolated from aquaculture sludge.</title>
        <authorList>
            <person name="Sheng M."/>
        </authorList>
    </citation>
    <scope>NUCLEOTIDE SEQUENCE [LARGE SCALE GENOMIC DNA]</scope>
    <source>
        <strain evidence="3 4">HX-2-15</strain>
    </source>
</reference>
<proteinExistence type="inferred from homology"/>
<protein>
    <submittedName>
        <fullName evidence="3">RNA pseudouridine synthase</fullName>
    </submittedName>
</protein>
<evidence type="ECO:0000313" key="4">
    <source>
        <dbReference type="Proteomes" id="UP000310016"/>
    </source>
</evidence>
<evidence type="ECO:0000313" key="3">
    <source>
        <dbReference type="EMBL" id="TJZ77685.1"/>
    </source>
</evidence>
<dbReference type="GO" id="GO:0140098">
    <property type="term" value="F:catalytic activity, acting on RNA"/>
    <property type="evidence" value="ECO:0007669"/>
    <property type="project" value="UniProtKB-ARBA"/>
</dbReference>
<dbReference type="InterPro" id="IPR006224">
    <property type="entry name" value="PsdUridine_synth_RluA-like_CS"/>
</dbReference>
<dbReference type="OrthoDB" id="9785808at2"/>
<dbReference type="GO" id="GO:0003723">
    <property type="term" value="F:RNA binding"/>
    <property type="evidence" value="ECO:0007669"/>
    <property type="project" value="InterPro"/>
</dbReference>
<dbReference type="Proteomes" id="UP000310016">
    <property type="component" value="Unassembled WGS sequence"/>
</dbReference>
<comment type="similarity">
    <text evidence="1">Belongs to the pseudouridine synthase RluA family.</text>
</comment>
<dbReference type="PANTHER" id="PTHR21600">
    <property type="entry name" value="MITOCHONDRIAL RNA PSEUDOURIDINE SYNTHASE"/>
    <property type="match status" value="1"/>
</dbReference>
<evidence type="ECO:0000256" key="1">
    <source>
        <dbReference type="ARBA" id="ARBA00010876"/>
    </source>
</evidence>
<dbReference type="InterPro" id="IPR006145">
    <property type="entry name" value="PsdUridine_synth_RsuA/RluA"/>
</dbReference>
<feature type="domain" description="Pseudouridine synthase RsuA/RluA-like" evidence="2">
    <location>
        <begin position="5"/>
        <end position="147"/>
    </location>
</feature>
<sequence length="218" mass="23923">MTHDDFLVAYKPPGMSFHREGSDPGMLDALREEGHQTLHAVHRLDRITSGLVLVARHGDAARELGQLFESRRISKCYLAISDRKPTKKQGLISGGMAPARNGSWRLTREPTLRAVTRFHSTALEGGKRMFALYPHTGRTHQLRVAMKSIGAPILGDERYGGSPADRGYLHAYALRLPWQGGELSLALPPAAGEFFLQPAFNEQLAVLNEAGLWGSSGT</sequence>
<organism evidence="3 4">
    <name type="scientific">Chitiniphilus eburneus</name>
    <dbReference type="NCBI Taxonomy" id="2571148"/>
    <lineage>
        <taxon>Bacteria</taxon>
        <taxon>Pseudomonadati</taxon>
        <taxon>Pseudomonadota</taxon>
        <taxon>Betaproteobacteria</taxon>
        <taxon>Neisseriales</taxon>
        <taxon>Chitinibacteraceae</taxon>
        <taxon>Chitiniphilus</taxon>
    </lineage>
</organism>
<dbReference type="SUPFAM" id="SSF55120">
    <property type="entry name" value="Pseudouridine synthase"/>
    <property type="match status" value="1"/>
</dbReference>
<dbReference type="InterPro" id="IPR050188">
    <property type="entry name" value="RluA_PseudoU_synthase"/>
</dbReference>
<accession>A0A4U0Q8Z8</accession>
<keyword evidence="4" id="KW-1185">Reference proteome</keyword>
<dbReference type="GO" id="GO:0009982">
    <property type="term" value="F:pseudouridine synthase activity"/>
    <property type="evidence" value="ECO:0007669"/>
    <property type="project" value="InterPro"/>
</dbReference>
<dbReference type="GO" id="GO:0000455">
    <property type="term" value="P:enzyme-directed rRNA pseudouridine synthesis"/>
    <property type="evidence" value="ECO:0007669"/>
    <property type="project" value="TreeGrafter"/>
</dbReference>
<comment type="caution">
    <text evidence="3">The sequence shown here is derived from an EMBL/GenBank/DDBJ whole genome shotgun (WGS) entry which is preliminary data.</text>
</comment>